<dbReference type="InterPro" id="IPR011009">
    <property type="entry name" value="Kinase-like_dom_sf"/>
</dbReference>
<keyword evidence="2 11" id="KW-0723">Serine/threonine-protein kinase</keyword>
<evidence type="ECO:0000256" key="2">
    <source>
        <dbReference type="ARBA" id="ARBA00022527"/>
    </source>
</evidence>
<dbReference type="PROSITE" id="PS00108">
    <property type="entry name" value="PROTEIN_KINASE_ST"/>
    <property type="match status" value="1"/>
</dbReference>
<evidence type="ECO:0000256" key="9">
    <source>
        <dbReference type="SAM" id="Phobius"/>
    </source>
</evidence>
<dbReference type="CDD" id="cd14014">
    <property type="entry name" value="STKc_PknB_like"/>
    <property type="match status" value="1"/>
</dbReference>
<proteinExistence type="predicted"/>
<reference evidence="11" key="1">
    <citation type="submission" date="2021-04" db="EMBL/GenBank/DDBJ databases">
        <title>Pseudonocardia sp. nov., isolated from sandy soil of mangrove forest.</title>
        <authorList>
            <person name="Zan Z."/>
            <person name="Huang R."/>
            <person name="Liu W."/>
        </authorList>
    </citation>
    <scope>NUCLEOTIDE SEQUENCE</scope>
    <source>
        <strain evidence="11">S2-4</strain>
    </source>
</reference>
<evidence type="ECO:0000256" key="3">
    <source>
        <dbReference type="ARBA" id="ARBA00022679"/>
    </source>
</evidence>
<gene>
    <name evidence="11" type="ORF">KDL28_07260</name>
</gene>
<feature type="transmembrane region" description="Helical" evidence="9">
    <location>
        <begin position="336"/>
        <end position="358"/>
    </location>
</feature>
<feature type="binding site" evidence="7">
    <location>
        <position position="76"/>
    </location>
    <ligand>
        <name>ATP</name>
        <dbReference type="ChEBI" id="CHEBI:30616"/>
    </ligand>
</feature>
<keyword evidence="9" id="KW-0472">Membrane</keyword>
<evidence type="ECO:0000259" key="10">
    <source>
        <dbReference type="PROSITE" id="PS50011"/>
    </source>
</evidence>
<dbReference type="SMART" id="SM00220">
    <property type="entry name" value="S_TKc"/>
    <property type="match status" value="1"/>
</dbReference>
<evidence type="ECO:0000313" key="12">
    <source>
        <dbReference type="Proteomes" id="UP001165283"/>
    </source>
</evidence>
<comment type="caution">
    <text evidence="11">The sequence shown here is derived from an EMBL/GenBank/DDBJ whole genome shotgun (WGS) entry which is preliminary data.</text>
</comment>
<dbReference type="EMBL" id="JAGSOV010000015">
    <property type="protein sequence ID" value="MCO1654854.1"/>
    <property type="molecule type" value="Genomic_DNA"/>
</dbReference>
<evidence type="ECO:0000256" key="5">
    <source>
        <dbReference type="ARBA" id="ARBA00022777"/>
    </source>
</evidence>
<dbReference type="Gene3D" id="1.10.510.10">
    <property type="entry name" value="Transferase(Phosphotransferase) domain 1"/>
    <property type="match status" value="1"/>
</dbReference>
<dbReference type="GO" id="GO:0004674">
    <property type="term" value="F:protein serine/threonine kinase activity"/>
    <property type="evidence" value="ECO:0007669"/>
    <property type="project" value="UniProtKB-KW"/>
</dbReference>
<evidence type="ECO:0000313" key="11">
    <source>
        <dbReference type="EMBL" id="MCO1654854.1"/>
    </source>
</evidence>
<keyword evidence="6 7" id="KW-0067">ATP-binding</keyword>
<dbReference type="PANTHER" id="PTHR43289">
    <property type="entry name" value="MITOGEN-ACTIVATED PROTEIN KINASE KINASE KINASE 20-RELATED"/>
    <property type="match status" value="1"/>
</dbReference>
<keyword evidence="12" id="KW-1185">Reference proteome</keyword>
<evidence type="ECO:0000256" key="6">
    <source>
        <dbReference type="ARBA" id="ARBA00022840"/>
    </source>
</evidence>
<evidence type="ECO:0000256" key="1">
    <source>
        <dbReference type="ARBA" id="ARBA00012513"/>
    </source>
</evidence>
<sequence>MTYPPGGAHPGAPQTGRHSTGAHPWPGPPPGQVGAPVAPTRVIGGRYVVLGELGRGGMGIVWRAEDRVIGRQVAVKELHLAEGLSPEDRHNFRERLLREARTAGRLSDPGIVTVYDVVTDNGVDHIVMELIDARTLADVVAQNGPLDERTATPVAQQLLSALRAAHEAGVAHRDVKPGNVMLTPSGRVKLTDFGIAHATDDTRLTSTGLLVGSPGYLSPEQLDGADASPASDLWALGATLFYAVEGRGPFTRDTTAATISAVLQAEIPPTRARGALGAVIAGLLQRDPTVRLTGPQAAAILGSPATSTMPVGGPHGPGPTTPLQQATRGGGWRRTLLWTAAALVVGLVAGGIGGRLLLPGLGEREITTLSYGAGGDVPEFDVSNGYCYQVAPGPGRAVDSGAMRDCDEVHDSQVFAAYLPYGSDDEVRYPGAEDFREFGAAACRMYFDNVVVGEDKDQLAVTLLLPSEEAFQDDTRSAGASRPSYQSRGVYCVLSAADGRQLTGTRVLDDS</sequence>
<keyword evidence="3" id="KW-0808">Transferase</keyword>
<dbReference type="EC" id="2.7.11.1" evidence="1"/>
<evidence type="ECO:0000256" key="4">
    <source>
        <dbReference type="ARBA" id="ARBA00022741"/>
    </source>
</evidence>
<evidence type="ECO:0000256" key="7">
    <source>
        <dbReference type="PROSITE-ProRule" id="PRU10141"/>
    </source>
</evidence>
<dbReference type="InterPro" id="IPR017441">
    <property type="entry name" value="Protein_kinase_ATP_BS"/>
</dbReference>
<feature type="region of interest" description="Disordered" evidence="8">
    <location>
        <begin position="1"/>
        <end position="37"/>
    </location>
</feature>
<dbReference type="InterPro" id="IPR008271">
    <property type="entry name" value="Ser/Thr_kinase_AS"/>
</dbReference>
<dbReference type="PANTHER" id="PTHR43289:SF6">
    <property type="entry name" value="SERINE_THREONINE-PROTEIN KINASE NEKL-3"/>
    <property type="match status" value="1"/>
</dbReference>
<evidence type="ECO:0000256" key="8">
    <source>
        <dbReference type="SAM" id="MobiDB-lite"/>
    </source>
</evidence>
<feature type="domain" description="Protein kinase" evidence="10">
    <location>
        <begin position="47"/>
        <end position="306"/>
    </location>
</feature>
<dbReference type="RefSeq" id="WP_252436544.1">
    <property type="nucleotide sequence ID" value="NZ_JAGSOV010000015.1"/>
</dbReference>
<keyword evidence="9" id="KW-0812">Transmembrane</keyword>
<name>A0ABT0ZW14_9PSEU</name>
<keyword evidence="5 11" id="KW-0418">Kinase</keyword>
<organism evidence="11 12">
    <name type="scientific">Pseudonocardia humida</name>
    <dbReference type="NCBI Taxonomy" id="2800819"/>
    <lineage>
        <taxon>Bacteria</taxon>
        <taxon>Bacillati</taxon>
        <taxon>Actinomycetota</taxon>
        <taxon>Actinomycetes</taxon>
        <taxon>Pseudonocardiales</taxon>
        <taxon>Pseudonocardiaceae</taxon>
        <taxon>Pseudonocardia</taxon>
    </lineage>
</organism>
<dbReference type="Gene3D" id="3.30.200.20">
    <property type="entry name" value="Phosphorylase Kinase, domain 1"/>
    <property type="match status" value="1"/>
</dbReference>
<dbReference type="Proteomes" id="UP001165283">
    <property type="component" value="Unassembled WGS sequence"/>
</dbReference>
<dbReference type="PROSITE" id="PS50011">
    <property type="entry name" value="PROTEIN_KINASE_DOM"/>
    <property type="match status" value="1"/>
</dbReference>
<accession>A0ABT0ZW14</accession>
<dbReference type="SUPFAM" id="SSF56112">
    <property type="entry name" value="Protein kinase-like (PK-like)"/>
    <property type="match status" value="1"/>
</dbReference>
<dbReference type="Pfam" id="PF00069">
    <property type="entry name" value="Pkinase"/>
    <property type="match status" value="1"/>
</dbReference>
<dbReference type="PROSITE" id="PS00107">
    <property type="entry name" value="PROTEIN_KINASE_ATP"/>
    <property type="match status" value="1"/>
</dbReference>
<keyword evidence="9" id="KW-1133">Transmembrane helix</keyword>
<keyword evidence="4 7" id="KW-0547">Nucleotide-binding</keyword>
<dbReference type="InterPro" id="IPR000719">
    <property type="entry name" value="Prot_kinase_dom"/>
</dbReference>
<protein>
    <recommendedName>
        <fullName evidence="1">non-specific serine/threonine protein kinase</fullName>
        <ecNumber evidence="1">2.7.11.1</ecNumber>
    </recommendedName>
</protein>